<feature type="domain" description="DNA helicase Pif1-like DEAD-box helicase" evidence="3">
    <location>
        <begin position="1318"/>
        <end position="1523"/>
    </location>
</feature>
<keyword evidence="1" id="KW-0234">DNA repair</keyword>
<keyword evidence="1" id="KW-0233">DNA recombination</keyword>
<protein>
    <recommendedName>
        <fullName evidence="1">ATP-dependent DNA helicase</fullName>
        <ecNumber evidence="1">5.6.2.3</ecNumber>
    </recommendedName>
</protein>
<accession>A0AAF5DSL8</accession>
<evidence type="ECO:0000259" key="3">
    <source>
        <dbReference type="Pfam" id="PF05970"/>
    </source>
</evidence>
<dbReference type="GO" id="GO:0000723">
    <property type="term" value="P:telomere maintenance"/>
    <property type="evidence" value="ECO:0007669"/>
    <property type="project" value="InterPro"/>
</dbReference>
<evidence type="ECO:0000313" key="6">
    <source>
        <dbReference type="WBParaSite" id="TCONS_00017174.p1"/>
    </source>
</evidence>
<dbReference type="GO" id="GO:0005524">
    <property type="term" value="F:ATP binding"/>
    <property type="evidence" value="ECO:0007669"/>
    <property type="project" value="UniProtKB-KW"/>
</dbReference>
<dbReference type="GO" id="GO:0043139">
    <property type="term" value="F:5'-3' DNA helicase activity"/>
    <property type="evidence" value="ECO:0007669"/>
    <property type="project" value="UniProtKB-EC"/>
</dbReference>
<keyword evidence="1" id="KW-0378">Hydrolase</keyword>
<dbReference type="Pfam" id="PF14214">
    <property type="entry name" value="Helitron_like_N"/>
    <property type="match status" value="1"/>
</dbReference>
<name>A0AAF5DSL8_STRER</name>
<evidence type="ECO:0000313" key="5">
    <source>
        <dbReference type="Proteomes" id="UP000035681"/>
    </source>
</evidence>
<evidence type="ECO:0000259" key="4">
    <source>
        <dbReference type="Pfam" id="PF14214"/>
    </source>
</evidence>
<feature type="domain" description="Helitron helicase-like" evidence="4">
    <location>
        <begin position="720"/>
        <end position="912"/>
    </location>
</feature>
<dbReference type="SUPFAM" id="SSF52540">
    <property type="entry name" value="P-loop containing nucleoside triphosphate hydrolases"/>
    <property type="match status" value="2"/>
</dbReference>
<keyword evidence="1" id="KW-0347">Helicase</keyword>
<keyword evidence="1" id="KW-0547">Nucleotide-binding</keyword>
<dbReference type="GO" id="GO:0006281">
    <property type="term" value="P:DNA repair"/>
    <property type="evidence" value="ECO:0007669"/>
    <property type="project" value="UniProtKB-KW"/>
</dbReference>
<dbReference type="AlphaFoldDB" id="A0AAF5DSL8"/>
<keyword evidence="2" id="KW-1133">Transmembrane helix</keyword>
<keyword evidence="2" id="KW-0472">Membrane</keyword>
<feature type="transmembrane region" description="Helical" evidence="2">
    <location>
        <begin position="2031"/>
        <end position="2050"/>
    </location>
</feature>
<keyword evidence="5" id="KW-1185">Reference proteome</keyword>
<dbReference type="PANTHER" id="PTHR10492">
    <property type="match status" value="1"/>
</dbReference>
<dbReference type="Gene3D" id="3.40.50.300">
    <property type="entry name" value="P-loop containing nucleotide triphosphate hydrolases"/>
    <property type="match status" value="1"/>
</dbReference>
<proteinExistence type="inferred from homology"/>
<dbReference type="InterPro" id="IPR027417">
    <property type="entry name" value="P-loop_NTPase"/>
</dbReference>
<organism evidence="5 6">
    <name type="scientific">Strongyloides stercoralis</name>
    <name type="common">Threadworm</name>
    <dbReference type="NCBI Taxonomy" id="6248"/>
    <lineage>
        <taxon>Eukaryota</taxon>
        <taxon>Metazoa</taxon>
        <taxon>Ecdysozoa</taxon>
        <taxon>Nematoda</taxon>
        <taxon>Chromadorea</taxon>
        <taxon>Rhabditida</taxon>
        <taxon>Tylenchina</taxon>
        <taxon>Panagrolaimomorpha</taxon>
        <taxon>Strongyloidoidea</taxon>
        <taxon>Strongyloididae</taxon>
        <taxon>Strongyloides</taxon>
    </lineage>
</organism>
<dbReference type="CDD" id="cd18809">
    <property type="entry name" value="SF1_C_RecD"/>
    <property type="match status" value="1"/>
</dbReference>
<dbReference type="EC" id="5.6.2.3" evidence="1"/>
<comment type="cofactor">
    <cofactor evidence="1">
        <name>Mg(2+)</name>
        <dbReference type="ChEBI" id="CHEBI:18420"/>
    </cofactor>
</comment>
<dbReference type="GO" id="GO:0006310">
    <property type="term" value="P:DNA recombination"/>
    <property type="evidence" value="ECO:0007669"/>
    <property type="project" value="UniProtKB-KW"/>
</dbReference>
<keyword evidence="1" id="KW-0067">ATP-binding</keyword>
<keyword evidence="1" id="KW-0227">DNA damage</keyword>
<reference evidence="6" key="1">
    <citation type="submission" date="2024-02" db="UniProtKB">
        <authorList>
            <consortium name="WormBaseParasite"/>
        </authorList>
    </citation>
    <scope>IDENTIFICATION</scope>
</reference>
<evidence type="ECO:0000256" key="1">
    <source>
        <dbReference type="RuleBase" id="RU363044"/>
    </source>
</evidence>
<dbReference type="InterPro" id="IPR025476">
    <property type="entry name" value="Helitron_helicase-like"/>
</dbReference>
<sequence length="2073" mass="243245">TEQNTSNILSLSTNITIDANDTNDNNESVNKNENLIFHNINNYFFGHSFNKIFYEKNIIYPSVIDLNLEITKFNFSKYGQIKNDGHCAFHCMNIITINNENGHLAIRKTLVEFFKNFVNSSNFEEMNKWILRSHDKNLFTDHINRLNYYNDCADVDNWGEEIDFSIYGFINFIRFLIIVDHPEFKTFNKCWRDYEMLFDNINNWPLVIIHYNGFHYEIVTKISLNESIIINNISDIINENDNNNNSNDDNSDDNNEANFDFNILCENENNKIIDVLNNIIIENENIEEVQPDDECLDKHRYNLRRRNKKINYRLLAGYDINDDDNINIDNQISKKNREFHKDRLYIPSKHELKKLKDKNILIDKNNKYKEYIYANEMLPNNLRNNNYESNEIECRIVLNINHPKTFKNLGYVKHLMLSPRNFGTIFNGEKCNFCNALYFFNEKIGVKCCGKGKFNESIKMTTDYPNELIQYFDNNNEFGKIFLRNIRSINYDVSYGQFNFTPRKLGGAFEKGIQPVVLQGNSYSRLNININNLENISIENIKNAQYFMIGTEEYNAMNVEYSNNNAPAANIRRGQTNLNEIDAIKKHFRHFLLSQSIAKNYRTFVDFLKKNEGNDEFQKKFFQLRIVRPGPRDDRNEEVPMNPDEIAFIYDSEDGKIPRMDILLAYQNNNENVPKLISLDRNHPLIDALTYSVLFPKGEKTYDADKRKNNLDTYPSRREFIRYNLYQRNDKAILLKSSRLLQQFIIDYYVRIENDITEFAYKLNKERYKIQKMFGNVRDNVVDVGIDENDDVEEIFNPDTEEETSSRILKSLTGGPKWYKFKEQNALAVQRFYGKPHLFITFTCNPNWPEITNSLPDGFKPIDRPDIVVRVFALKFIELITMLRKGLFGIEEYLFYSVEVQKRGLPHAHILLRIKDFNKTTSVIDDIISAELPNAEEDNELFNLVVGHMIHKNCNDIRNKAPCWNVVKNECSKGFPKAFIKKTFIDRLSGKVYYKRVDNTNENIVLRSGRKINNGYVVPYNPFLLKYFNAHINVEIVNQVLAVSYLFKYFVKDGETNKVNVEMYFNDKNKDEISAFQKVLYVHNEPKDNNTVFLPYLNEENDFINASELNNDMDALKHLMTANTIGKSKLMAYFDLMKEEKEKLNPDMEVLNLTYEYIPTMFKWDPLYCKDNDINVPRYKKGAWIKRVQKRKAIGRIVPISRHNKELFAMRQLLIHKRGVTSFKDLRTIDDVVFPTYNDAAVYLNLIKGEKATNHLLYDISLKLSANGFNLNNTDLPLKTINYDMIIDNDGINKEEELKLLEKYISNANKDQLEAFEFFKKIINTNRQCKLMMIEGPAGTGKTYVYQMISIYLKIEGKTYINLASTGIAASLLPEGQTIHSFIKMPLNVNKKEFVVDKTTIRRMNSSDQFRLRNSSVIFIDEISMLSSKQLRYIDLAFRYNLKNFNDPFGGKLIVLGGDFRQCLPIIEEETTGQLIAATILSSYYFTHGNQVKRIYLKENMRTKSGEKEFAQFLLQVGNGEKNLNIKEGLCNGTRMIYIETIESLDKMKKLLKCKSLDGTKTFLIPQILHTPVDLKVPIPFTRYQYPVRLGYCITINKSQGQTLDNIGLFIDDVGIFSHGQLYVAMSRGKSSSSIKVKWNYTQSPEKKGKIKNVIIRDIINLVLKPNEQLPLLQDYPDIESHCLRMIRNLFVNRKYVIIYNKKGLNDSHELLTYSNNRFFEYPDCLQRNKIYYRFQNDLYIDVSKEEYWAYNELNDRIYDHHILNIFERRNLSNNAFLLGVQSYLSTYPQTINYIFSNNTISYDKMSDTFEGITSIPLDNNEVNIEWGFQNIKKFINIKGRNYFKSLCNDRNKRLNDLTHSHTPEEKIRAYLSRKDVTTLGKNRFGEYIVEICKKIEVDVIYSDHQINNVCYSYLPVKTKSGELLFIDNDNYAHHYSESRICSGIITDEVIEKNFFNYDEEDESFYELFVNWVMKKLHLYNKRIKIGWWTFQLLNYKDFIVWTVTAVCIILLIPIIYICKKLNVLNGIIDILKSIFEIIGSFCIMLVDIVTCFNFKHHSKQKKLPENKAKNTK</sequence>
<dbReference type="PANTHER" id="PTHR10492:SF57">
    <property type="entry name" value="ATP-DEPENDENT DNA HELICASE"/>
    <property type="match status" value="1"/>
</dbReference>
<dbReference type="GO" id="GO:0016787">
    <property type="term" value="F:hydrolase activity"/>
    <property type="evidence" value="ECO:0007669"/>
    <property type="project" value="UniProtKB-KW"/>
</dbReference>
<evidence type="ECO:0000256" key="2">
    <source>
        <dbReference type="SAM" id="Phobius"/>
    </source>
</evidence>
<comment type="similarity">
    <text evidence="1">Belongs to the helicase family.</text>
</comment>
<dbReference type="InterPro" id="IPR010285">
    <property type="entry name" value="DNA_helicase_pif1-like_DEAD"/>
</dbReference>
<dbReference type="Gene3D" id="3.90.70.80">
    <property type="match status" value="1"/>
</dbReference>
<comment type="catalytic activity">
    <reaction evidence="1">
        <text>ATP + H2O = ADP + phosphate + H(+)</text>
        <dbReference type="Rhea" id="RHEA:13065"/>
        <dbReference type="ChEBI" id="CHEBI:15377"/>
        <dbReference type="ChEBI" id="CHEBI:15378"/>
        <dbReference type="ChEBI" id="CHEBI:30616"/>
        <dbReference type="ChEBI" id="CHEBI:43474"/>
        <dbReference type="ChEBI" id="CHEBI:456216"/>
        <dbReference type="EC" id="5.6.2.3"/>
    </reaction>
</comment>
<feature type="transmembrane region" description="Helical" evidence="2">
    <location>
        <begin position="1999"/>
        <end position="2019"/>
    </location>
</feature>
<dbReference type="Proteomes" id="UP000035681">
    <property type="component" value="Unplaced"/>
</dbReference>
<keyword evidence="2" id="KW-0812">Transmembrane</keyword>
<dbReference type="Pfam" id="PF05970">
    <property type="entry name" value="PIF1"/>
    <property type="match status" value="1"/>
</dbReference>
<dbReference type="WBParaSite" id="TCONS_00017174.p1">
    <property type="protein sequence ID" value="TCONS_00017174.p1"/>
    <property type="gene ID" value="XLOC_011353"/>
</dbReference>